<protein>
    <submittedName>
        <fullName evidence="2">Uncharacterized protein</fullName>
    </submittedName>
</protein>
<keyword evidence="1" id="KW-0812">Transmembrane</keyword>
<dbReference type="AlphaFoldDB" id="A0AAE9JM77"/>
<sequence>MNRFLYYGDAESIPGYNCSSYKPPSPNLNVNVFAGALDIVYGVIVIFLYAPTVVVFHRQSRLACFKIMFFLGLFDIGAITINSLVTGFLLMQGASYCDYPNIIYISGAIGLGCWCSACLTCLVLALNRILDMVCPLMVKIYFRGYRTCAVLMAPILYGCFFFLFTSPVIFSAEHQTWFFDPRTMEGHYKDYTNIPHTINNFSLVFLTCFLYIFFCLKVRSQFRKSFRPKRTARQRQIFLQSTLLCLIHLSASVLYVIMQFVEMPKCLTILSQYLWQLAQGCPVIIYLLFNRKVRAALLVFMTSSSQDKSSNFIRKSADNRMMLLQLTPSQNQNTTAASVPGYVKEFFYYKTISQFSDPFELDSFIRLSYIRTFCLFLGLSILPCLIIERIYATISMPLYATYPTMNLNFEPTYSTLFCVF</sequence>
<feature type="transmembrane region" description="Helical" evidence="1">
    <location>
        <begin position="373"/>
        <end position="392"/>
    </location>
</feature>
<feature type="transmembrane region" description="Helical" evidence="1">
    <location>
        <begin position="147"/>
        <end position="170"/>
    </location>
</feature>
<feature type="transmembrane region" description="Helical" evidence="1">
    <location>
        <begin position="273"/>
        <end position="289"/>
    </location>
</feature>
<keyword evidence="1" id="KW-1133">Transmembrane helix</keyword>
<accession>A0AAE9JM77</accession>
<dbReference type="PANTHER" id="PTHR23021:SF22">
    <property type="entry name" value="SERPENTINE RECEPTOR, CLASS T"/>
    <property type="match status" value="1"/>
</dbReference>
<name>A0AAE9JM77_CAEBR</name>
<keyword evidence="1" id="KW-0472">Membrane</keyword>
<proteinExistence type="predicted"/>
<feature type="transmembrane region" description="Helical" evidence="1">
    <location>
        <begin position="68"/>
        <end position="90"/>
    </location>
</feature>
<gene>
    <name evidence="2" type="ORF">L5515_007443</name>
</gene>
<evidence type="ECO:0000313" key="3">
    <source>
        <dbReference type="Proteomes" id="UP000829354"/>
    </source>
</evidence>
<dbReference type="InterPro" id="IPR019425">
    <property type="entry name" value="7TM_GPCR_serpentine_rcpt_Srt"/>
</dbReference>
<evidence type="ECO:0000256" key="1">
    <source>
        <dbReference type="SAM" id="Phobius"/>
    </source>
</evidence>
<organism evidence="2 3">
    <name type="scientific">Caenorhabditis briggsae</name>
    <dbReference type="NCBI Taxonomy" id="6238"/>
    <lineage>
        <taxon>Eukaryota</taxon>
        <taxon>Metazoa</taxon>
        <taxon>Ecdysozoa</taxon>
        <taxon>Nematoda</taxon>
        <taxon>Chromadorea</taxon>
        <taxon>Rhabditida</taxon>
        <taxon>Rhabditina</taxon>
        <taxon>Rhabditomorpha</taxon>
        <taxon>Rhabditoidea</taxon>
        <taxon>Rhabditidae</taxon>
        <taxon>Peloderinae</taxon>
        <taxon>Caenorhabditis</taxon>
    </lineage>
</organism>
<dbReference type="Gene3D" id="1.20.1070.10">
    <property type="entry name" value="Rhodopsin 7-helix transmembrane proteins"/>
    <property type="match status" value="1"/>
</dbReference>
<keyword evidence="3" id="KW-1185">Reference proteome</keyword>
<dbReference type="EMBL" id="CP092624">
    <property type="protein sequence ID" value="UMM34301.1"/>
    <property type="molecule type" value="Genomic_DNA"/>
</dbReference>
<feature type="transmembrane region" description="Helical" evidence="1">
    <location>
        <begin position="102"/>
        <end position="126"/>
    </location>
</feature>
<feature type="transmembrane region" description="Helical" evidence="1">
    <location>
        <begin position="32"/>
        <end position="56"/>
    </location>
</feature>
<reference evidence="2 3" key="1">
    <citation type="submission" date="2022-04" db="EMBL/GenBank/DDBJ databases">
        <title>Chromosome-level reference genomes for two strains of Caenorhabditis briggsae: an improved platform for comparative genomics.</title>
        <authorList>
            <person name="Stevens L."/>
            <person name="Andersen E."/>
        </authorList>
    </citation>
    <scope>NUCLEOTIDE SEQUENCE [LARGE SCALE GENOMIC DNA]</scope>
    <source>
        <strain evidence="2">VX34</strain>
        <tissue evidence="2">Whole-organism</tissue>
    </source>
</reference>
<feature type="transmembrane region" description="Helical" evidence="1">
    <location>
        <begin position="198"/>
        <end position="216"/>
    </location>
</feature>
<dbReference type="Pfam" id="PF10321">
    <property type="entry name" value="7TM_GPCR_Srt"/>
    <property type="match status" value="1"/>
</dbReference>
<dbReference type="PANTHER" id="PTHR23021">
    <property type="entry name" value="SERPENTINE RECEPTOR, CLASS T"/>
    <property type="match status" value="1"/>
</dbReference>
<evidence type="ECO:0000313" key="2">
    <source>
        <dbReference type="EMBL" id="UMM34301.1"/>
    </source>
</evidence>
<dbReference type="SUPFAM" id="SSF81321">
    <property type="entry name" value="Family A G protein-coupled receptor-like"/>
    <property type="match status" value="1"/>
</dbReference>
<dbReference type="Proteomes" id="UP000829354">
    <property type="component" value="Chromosome V"/>
</dbReference>
<feature type="transmembrane region" description="Helical" evidence="1">
    <location>
        <begin position="237"/>
        <end position="261"/>
    </location>
</feature>